<reference evidence="3 4" key="1">
    <citation type="submission" date="2019-03" db="EMBL/GenBank/DDBJ databases">
        <title>Genomic Encyclopedia of Type Strains, Phase IV (KMG-IV): sequencing the most valuable type-strain genomes for metagenomic binning, comparative biology and taxonomic classification.</title>
        <authorList>
            <person name="Goeker M."/>
        </authorList>
    </citation>
    <scope>NUCLEOTIDE SEQUENCE [LARGE SCALE GENOMIC DNA]</scope>
    <source>
        <strain evidence="3 4">DSM 18555</strain>
    </source>
</reference>
<feature type="transmembrane region" description="Helical" evidence="1">
    <location>
        <begin position="139"/>
        <end position="160"/>
    </location>
</feature>
<keyword evidence="4" id="KW-1185">Reference proteome</keyword>
<dbReference type="AlphaFoldDB" id="A0A4R6G532"/>
<evidence type="ECO:0000259" key="2">
    <source>
        <dbReference type="Pfam" id="PF07331"/>
    </source>
</evidence>
<dbReference type="RefSeq" id="WP_112992999.1">
    <property type="nucleotide sequence ID" value="NZ_PTLZ01000005.1"/>
</dbReference>
<dbReference type="OrthoDB" id="6183775at2"/>
<comment type="caution">
    <text evidence="3">The sequence shown here is derived from an EMBL/GenBank/DDBJ whole genome shotgun (WGS) entry which is preliminary data.</text>
</comment>
<proteinExistence type="predicted"/>
<feature type="domain" description="DUF1468" evidence="2">
    <location>
        <begin position="30"/>
        <end position="163"/>
    </location>
</feature>
<dbReference type="Pfam" id="PF07331">
    <property type="entry name" value="TctB"/>
    <property type="match status" value="1"/>
</dbReference>
<evidence type="ECO:0000313" key="3">
    <source>
        <dbReference type="EMBL" id="TDN89631.1"/>
    </source>
</evidence>
<name>A0A4R6G532_9BURK</name>
<keyword evidence="1" id="KW-1133">Transmembrane helix</keyword>
<keyword evidence="1" id="KW-0472">Membrane</keyword>
<feature type="transmembrane region" description="Helical" evidence="1">
    <location>
        <begin position="92"/>
        <end position="109"/>
    </location>
</feature>
<dbReference type="InterPro" id="IPR009936">
    <property type="entry name" value="DUF1468"/>
</dbReference>
<dbReference type="Proteomes" id="UP000294737">
    <property type="component" value="Unassembled WGS sequence"/>
</dbReference>
<feature type="transmembrane region" description="Helical" evidence="1">
    <location>
        <begin position="21"/>
        <end position="41"/>
    </location>
</feature>
<feature type="transmembrane region" description="Helical" evidence="1">
    <location>
        <begin position="115"/>
        <end position="132"/>
    </location>
</feature>
<evidence type="ECO:0000313" key="4">
    <source>
        <dbReference type="Proteomes" id="UP000294737"/>
    </source>
</evidence>
<accession>A0A4R6G532</accession>
<feature type="transmembrane region" description="Helical" evidence="1">
    <location>
        <begin position="61"/>
        <end position="80"/>
    </location>
</feature>
<organism evidence="3 4">
    <name type="scientific">Herminiimonas fonticola</name>
    <dbReference type="NCBI Taxonomy" id="303380"/>
    <lineage>
        <taxon>Bacteria</taxon>
        <taxon>Pseudomonadati</taxon>
        <taxon>Pseudomonadota</taxon>
        <taxon>Betaproteobacteria</taxon>
        <taxon>Burkholderiales</taxon>
        <taxon>Oxalobacteraceae</taxon>
        <taxon>Herminiimonas</taxon>
    </lineage>
</organism>
<gene>
    <name evidence="3" type="ORF">EV677_1690</name>
</gene>
<dbReference type="EMBL" id="SNWF01000005">
    <property type="protein sequence ID" value="TDN89631.1"/>
    <property type="molecule type" value="Genomic_DNA"/>
</dbReference>
<evidence type="ECO:0000256" key="1">
    <source>
        <dbReference type="SAM" id="Phobius"/>
    </source>
</evidence>
<protein>
    <submittedName>
        <fullName evidence="3">Tripartite tricarboxylate transporter TctB family protein</fullName>
    </submittedName>
</protein>
<sequence length="173" mass="19217">MNNSEPLIEEVRESSPAVFSIRTAEIAVSLALAIGSLILMWDNYKLGAGWGPYGPEAGYFPIRLAAIVFIASIVVFIHAIRDNDQTPFIEVAQAKLVAVILLPLLLFVFTISYLGIYVASTLFIAAFMVFLGKFPIWKAALVSICLMGFFFFIFEIQFMVPLPKGPLENWLGY</sequence>
<keyword evidence="1" id="KW-0812">Transmembrane</keyword>